<feature type="domain" description="CUE" evidence="2">
    <location>
        <begin position="309"/>
        <end position="352"/>
    </location>
</feature>
<dbReference type="PROSITE" id="PS51140">
    <property type="entry name" value="CUE"/>
    <property type="match status" value="1"/>
</dbReference>
<dbReference type="EMBL" id="BDGX01000035">
    <property type="protein sequence ID" value="GAV53341.1"/>
    <property type="molecule type" value="Genomic_DNA"/>
</dbReference>
<dbReference type="GO" id="GO:0043130">
    <property type="term" value="F:ubiquitin binding"/>
    <property type="evidence" value="ECO:0007669"/>
    <property type="project" value="InterPro"/>
</dbReference>
<dbReference type="CDD" id="cd14373">
    <property type="entry name" value="CUE_Cue3p_like"/>
    <property type="match status" value="1"/>
</dbReference>
<dbReference type="Proteomes" id="UP000187013">
    <property type="component" value="Unassembled WGS sequence"/>
</dbReference>
<dbReference type="Gene3D" id="1.10.8.10">
    <property type="entry name" value="DNA helicase RuvA subunit, C-terminal domain"/>
    <property type="match status" value="1"/>
</dbReference>
<feature type="compositionally biased region" description="Basic and acidic residues" evidence="1">
    <location>
        <begin position="389"/>
        <end position="400"/>
    </location>
</feature>
<sequence length="601" mass="68839">MFNNRVVEVDGDSPLISLPIVRFPPFNLRALLIEKDPVVWAHLLETYVIYFEFLNSENNVEKIDESTYDNLCIFIRSYLHEVAEEEGKVLSLGMNHDVTKQLGLLRAWIFSLIKKCGLLHLQIFGEHLWDLVKIYVKENPDSVRGLIDGSLVPQINTQKAQLNRIPQVQQRIKQLVENGKFTRVDLNSFESLLSARSLKPNKFADQFPTTTWLETLELWWAKGKGKHSYVAKQLIIVSLLSASVNAIVSITREMGISNLDTLALYPLLGSLLVDEKFNERIGGLKQRLPFLSFNLPTPEPEESVLSTEVKEEDISQLGEIFPHLTAFQRSQLLKRYDGNVELAINALFENPSIADSISAEEREEERSKSQEKENVDKEFENIVMKPMKKSSDRHTKHVPDEIKNKTMSWALKLMYEGDEDERDDTYDDAEAIHTSDRPDVADDDESGETSGISEMDKIQGYLWGLLKQDKTLFERSKRGTKVRKEMRKETNWADEQIEGWARILERSPQRARILEEKFMFRGNVKTGKTSYVKNKDNGNESGSSTPRSRASPSSNNSNNNNNNNNKNPRLQRARDEKKKAAKANHNRKRGHDKKLQRAGAP</sequence>
<dbReference type="PANTHER" id="PTHR21494">
    <property type="entry name" value="ACTIVATING SIGNAL COINTEGRATOR 1 COMPLEX SUBUNIT 2 ASC-1 COMPLEX SUBUNIT P100"/>
    <property type="match status" value="1"/>
</dbReference>
<gene>
    <name evidence="3" type="ORF">ZYGR_0AI06250</name>
</gene>
<feature type="region of interest" description="Disordered" evidence="1">
    <location>
        <begin position="431"/>
        <end position="453"/>
    </location>
</feature>
<evidence type="ECO:0000313" key="4">
    <source>
        <dbReference type="Proteomes" id="UP000187013"/>
    </source>
</evidence>
<organism evidence="3 4">
    <name type="scientific">Zygosaccharomyces rouxii</name>
    <dbReference type="NCBI Taxonomy" id="4956"/>
    <lineage>
        <taxon>Eukaryota</taxon>
        <taxon>Fungi</taxon>
        <taxon>Dikarya</taxon>
        <taxon>Ascomycota</taxon>
        <taxon>Saccharomycotina</taxon>
        <taxon>Saccharomycetes</taxon>
        <taxon>Saccharomycetales</taxon>
        <taxon>Saccharomycetaceae</taxon>
        <taxon>Zygosaccharomyces</taxon>
    </lineage>
</organism>
<reference evidence="3 4" key="1">
    <citation type="submission" date="2016-08" db="EMBL/GenBank/DDBJ databases">
        <title>Draft genome sequence of allopolyploid Zygosaccharomyces rouxii.</title>
        <authorList>
            <person name="Watanabe J."/>
            <person name="Uehara K."/>
            <person name="Mogi Y."/>
            <person name="Tsukioka Y."/>
        </authorList>
    </citation>
    <scope>NUCLEOTIDE SEQUENCE [LARGE SCALE GENOMIC DNA]</scope>
    <source>
        <strain evidence="3 4">NBRC 110957</strain>
    </source>
</reference>
<dbReference type="SUPFAM" id="SSF46934">
    <property type="entry name" value="UBA-like"/>
    <property type="match status" value="1"/>
</dbReference>
<name>A0A1Q3ACI0_ZYGRO</name>
<feature type="compositionally biased region" description="Basic residues" evidence="1">
    <location>
        <begin position="579"/>
        <end position="601"/>
    </location>
</feature>
<dbReference type="PANTHER" id="PTHR21494:SF0">
    <property type="entry name" value="ACTIVATING SIGNAL COINTEGRATOR 1 COMPLEX SUBUNIT 2"/>
    <property type="match status" value="1"/>
</dbReference>
<dbReference type="SMART" id="SM00546">
    <property type="entry name" value="CUE"/>
    <property type="match status" value="1"/>
</dbReference>
<dbReference type="OrthoDB" id="5577209at2759"/>
<dbReference type="InterPro" id="IPR041808">
    <property type="entry name" value="Cue3_CUE"/>
</dbReference>
<proteinExistence type="predicted"/>
<dbReference type="InterPro" id="IPR003892">
    <property type="entry name" value="CUE"/>
</dbReference>
<evidence type="ECO:0000259" key="2">
    <source>
        <dbReference type="PROSITE" id="PS51140"/>
    </source>
</evidence>
<dbReference type="InterPro" id="IPR052586">
    <property type="entry name" value="ASCC2"/>
</dbReference>
<evidence type="ECO:0000256" key="1">
    <source>
        <dbReference type="SAM" id="MobiDB-lite"/>
    </source>
</evidence>
<accession>A0A1Q3ACI0</accession>
<feature type="region of interest" description="Disordered" evidence="1">
    <location>
        <begin position="355"/>
        <end position="400"/>
    </location>
</feature>
<feature type="compositionally biased region" description="Low complexity" evidence="1">
    <location>
        <begin position="541"/>
        <end position="568"/>
    </location>
</feature>
<dbReference type="Pfam" id="PF02845">
    <property type="entry name" value="CUE"/>
    <property type="match status" value="1"/>
</dbReference>
<protein>
    <recommendedName>
        <fullName evidence="2">CUE domain-containing protein</fullName>
    </recommendedName>
</protein>
<feature type="compositionally biased region" description="Basic and acidic residues" evidence="1">
    <location>
        <begin position="431"/>
        <end position="440"/>
    </location>
</feature>
<comment type="caution">
    <text evidence="3">The sequence shown here is derived from an EMBL/GenBank/DDBJ whole genome shotgun (WGS) entry which is preliminary data.</text>
</comment>
<evidence type="ECO:0000313" key="3">
    <source>
        <dbReference type="EMBL" id="GAV53341.1"/>
    </source>
</evidence>
<dbReference type="AlphaFoldDB" id="A0A1Q3ACI0"/>
<feature type="compositionally biased region" description="Basic and acidic residues" evidence="1">
    <location>
        <begin position="364"/>
        <end position="380"/>
    </location>
</feature>
<feature type="region of interest" description="Disordered" evidence="1">
    <location>
        <begin position="523"/>
        <end position="601"/>
    </location>
</feature>
<dbReference type="InterPro" id="IPR009060">
    <property type="entry name" value="UBA-like_sf"/>
</dbReference>